<comment type="caution">
    <text evidence="2">The sequence shown here is derived from an EMBL/GenBank/DDBJ whole genome shotgun (WGS) entry which is preliminary data.</text>
</comment>
<dbReference type="RefSeq" id="WP_161407290.1">
    <property type="nucleotide sequence ID" value="NZ_WTUZ01000016.1"/>
</dbReference>
<accession>A0A6L8V0R6</accession>
<dbReference type="InterPro" id="IPR013022">
    <property type="entry name" value="Xyl_isomerase-like_TIM-brl"/>
</dbReference>
<evidence type="ECO:0000313" key="2">
    <source>
        <dbReference type="EMBL" id="MZQ83116.1"/>
    </source>
</evidence>
<dbReference type="Gene3D" id="3.20.20.150">
    <property type="entry name" value="Divalent-metal-dependent TIM barrel enzymes"/>
    <property type="match status" value="1"/>
</dbReference>
<evidence type="ECO:0000259" key="1">
    <source>
        <dbReference type="Pfam" id="PF01261"/>
    </source>
</evidence>
<gene>
    <name evidence="2" type="ORF">GQF01_13460</name>
</gene>
<dbReference type="SUPFAM" id="SSF51658">
    <property type="entry name" value="Xylose isomerase-like"/>
    <property type="match status" value="1"/>
</dbReference>
<dbReference type="PANTHER" id="PTHR12110:SF21">
    <property type="entry name" value="XYLOSE ISOMERASE-LIKE TIM BARREL DOMAIN-CONTAINING PROTEIN"/>
    <property type="match status" value="1"/>
</dbReference>
<dbReference type="PANTHER" id="PTHR12110">
    <property type="entry name" value="HYDROXYPYRUVATE ISOMERASE"/>
    <property type="match status" value="1"/>
</dbReference>
<dbReference type="AlphaFoldDB" id="A0A6L8V0R6"/>
<dbReference type="Pfam" id="PF01261">
    <property type="entry name" value="AP_endonuc_2"/>
    <property type="match status" value="1"/>
</dbReference>
<organism evidence="2 3">
    <name type="scientific">Paenibacillus silvestris</name>
    <dbReference type="NCBI Taxonomy" id="2606219"/>
    <lineage>
        <taxon>Bacteria</taxon>
        <taxon>Bacillati</taxon>
        <taxon>Bacillota</taxon>
        <taxon>Bacilli</taxon>
        <taxon>Bacillales</taxon>
        <taxon>Paenibacillaceae</taxon>
        <taxon>Paenibacillus</taxon>
    </lineage>
</organism>
<keyword evidence="3" id="KW-1185">Reference proteome</keyword>
<proteinExistence type="predicted"/>
<feature type="domain" description="Xylose isomerase-like TIM barrel" evidence="1">
    <location>
        <begin position="21"/>
        <end position="264"/>
    </location>
</feature>
<evidence type="ECO:0000313" key="3">
    <source>
        <dbReference type="Proteomes" id="UP000481087"/>
    </source>
</evidence>
<reference evidence="2 3" key="1">
    <citation type="submission" date="2019-12" db="EMBL/GenBank/DDBJ databases">
        <title>Paenibacillus sp. nov. sp. isolated from soil.</title>
        <authorList>
            <person name="Kim J."/>
            <person name="Jeong S.E."/>
            <person name="Jung H.S."/>
            <person name="Jeon C.O."/>
        </authorList>
    </citation>
    <scope>NUCLEOTIDE SEQUENCE [LARGE SCALE GENOMIC DNA]</scope>
    <source>
        <strain evidence="2 3">5J-6</strain>
    </source>
</reference>
<dbReference type="InterPro" id="IPR036237">
    <property type="entry name" value="Xyl_isomerase-like_sf"/>
</dbReference>
<name>A0A6L8V0R6_9BACL</name>
<sequence>MNQLGFMSYIYMGWSAEAMAEEARNQGMNYVQIDPKQAMQVMDDQPLSPARAEKIRSIFENKGITVVGLSGYTNLMNPNLPKREAKLEQLEKMIDLCSVYGTRYMATETGSLHPTNAWRDYEGNRTPEAWEQLLQIIDRLRNRAVKQGAILLAEGFVNNVLATTEQAKDMIERLGTEGLAFIMDPFNYLKQEDLSRQPEAMATMFDHIGKYCPIAHAKDALYGADGFTTPRVGAGQADWHVYAELLARRMPDVPLILEHAKPEEVADCLSIIRQSFVNVEASWGVKNTGDA</sequence>
<dbReference type="EMBL" id="WTUZ01000016">
    <property type="protein sequence ID" value="MZQ83116.1"/>
    <property type="molecule type" value="Genomic_DNA"/>
</dbReference>
<dbReference type="Proteomes" id="UP000481087">
    <property type="component" value="Unassembled WGS sequence"/>
</dbReference>
<dbReference type="InterPro" id="IPR050312">
    <property type="entry name" value="IolE/XylAMocC-like"/>
</dbReference>
<protein>
    <submittedName>
        <fullName evidence="2">TIM barrel protein</fullName>
    </submittedName>
</protein>